<dbReference type="InterPro" id="IPR036390">
    <property type="entry name" value="WH_DNA-bd_sf"/>
</dbReference>
<evidence type="ECO:0000313" key="6">
    <source>
        <dbReference type="EMBL" id="MBR0664838.1"/>
    </source>
</evidence>
<dbReference type="InterPro" id="IPR036388">
    <property type="entry name" value="WH-like_DNA-bd_sf"/>
</dbReference>
<reference evidence="7" key="1">
    <citation type="journal article" date="2021" name="Syst. Appl. Microbiol.">
        <title>Roseomonas hellenica sp. nov., isolated from roots of wild-growing Alkanna tinctoria.</title>
        <authorList>
            <person name="Rat A."/>
            <person name="Naranjo H.D."/>
            <person name="Lebbe L."/>
            <person name="Cnockaert M."/>
            <person name="Krigas N."/>
            <person name="Grigoriadou K."/>
            <person name="Maloupa E."/>
            <person name="Willems A."/>
        </authorList>
    </citation>
    <scope>NUCLEOTIDE SEQUENCE [LARGE SCALE GENOMIC DNA]</scope>
    <source>
        <strain evidence="7">LMG 31523</strain>
    </source>
</reference>
<name>A0ABS5EX83_9PROT</name>
<evidence type="ECO:0000313" key="7">
    <source>
        <dbReference type="Proteomes" id="UP001196870"/>
    </source>
</evidence>
<dbReference type="Pfam" id="PF03466">
    <property type="entry name" value="LysR_substrate"/>
    <property type="match status" value="1"/>
</dbReference>
<organism evidence="6 7">
    <name type="scientific">Plastoroseomonas hellenica</name>
    <dbReference type="NCBI Taxonomy" id="2687306"/>
    <lineage>
        <taxon>Bacteria</taxon>
        <taxon>Pseudomonadati</taxon>
        <taxon>Pseudomonadota</taxon>
        <taxon>Alphaproteobacteria</taxon>
        <taxon>Acetobacterales</taxon>
        <taxon>Acetobacteraceae</taxon>
        <taxon>Plastoroseomonas</taxon>
    </lineage>
</organism>
<dbReference type="InterPro" id="IPR005119">
    <property type="entry name" value="LysR_subst-bd"/>
</dbReference>
<dbReference type="Proteomes" id="UP001196870">
    <property type="component" value="Unassembled WGS sequence"/>
</dbReference>
<keyword evidence="3" id="KW-0238">DNA-binding</keyword>
<keyword evidence="7" id="KW-1185">Reference proteome</keyword>
<accession>A0ABS5EX83</accession>
<dbReference type="CDD" id="cd08422">
    <property type="entry name" value="PBP2_CrgA_like"/>
    <property type="match status" value="1"/>
</dbReference>
<proteinExistence type="inferred from homology"/>
<dbReference type="PANTHER" id="PTHR30537">
    <property type="entry name" value="HTH-TYPE TRANSCRIPTIONAL REGULATOR"/>
    <property type="match status" value="1"/>
</dbReference>
<dbReference type="PANTHER" id="PTHR30537:SF31">
    <property type="entry name" value="TRANSCRIPTIONAL REGULATOR, LYSR FAMILY"/>
    <property type="match status" value="1"/>
</dbReference>
<evidence type="ECO:0000256" key="1">
    <source>
        <dbReference type="ARBA" id="ARBA00009437"/>
    </source>
</evidence>
<dbReference type="Pfam" id="PF00126">
    <property type="entry name" value="HTH_1"/>
    <property type="match status" value="1"/>
</dbReference>
<comment type="caution">
    <text evidence="6">The sequence shown here is derived from an EMBL/GenBank/DDBJ whole genome shotgun (WGS) entry which is preliminary data.</text>
</comment>
<dbReference type="RefSeq" id="WP_211852510.1">
    <property type="nucleotide sequence ID" value="NZ_JAAGBB010000011.1"/>
</dbReference>
<dbReference type="EMBL" id="JAAGBB010000011">
    <property type="protein sequence ID" value="MBR0664838.1"/>
    <property type="molecule type" value="Genomic_DNA"/>
</dbReference>
<dbReference type="InterPro" id="IPR000847">
    <property type="entry name" value="LysR_HTH_N"/>
</dbReference>
<feature type="domain" description="HTH lysR-type" evidence="5">
    <location>
        <begin position="2"/>
        <end position="59"/>
    </location>
</feature>
<comment type="similarity">
    <text evidence="1">Belongs to the LysR transcriptional regulatory family.</text>
</comment>
<evidence type="ECO:0000259" key="5">
    <source>
        <dbReference type="PROSITE" id="PS50931"/>
    </source>
</evidence>
<keyword evidence="2" id="KW-0805">Transcription regulation</keyword>
<protein>
    <submittedName>
        <fullName evidence="6">LysR family transcriptional regulator</fullName>
    </submittedName>
</protein>
<dbReference type="Gene3D" id="1.10.10.10">
    <property type="entry name" value="Winged helix-like DNA-binding domain superfamily/Winged helix DNA-binding domain"/>
    <property type="match status" value="1"/>
</dbReference>
<dbReference type="SUPFAM" id="SSF46785">
    <property type="entry name" value="Winged helix' DNA-binding domain"/>
    <property type="match status" value="1"/>
</dbReference>
<dbReference type="SUPFAM" id="SSF53850">
    <property type="entry name" value="Periplasmic binding protein-like II"/>
    <property type="match status" value="1"/>
</dbReference>
<keyword evidence="4" id="KW-0804">Transcription</keyword>
<evidence type="ECO:0000256" key="4">
    <source>
        <dbReference type="ARBA" id="ARBA00023163"/>
    </source>
</evidence>
<sequence length="291" mass="30612">MVNLDDLRVFVQAVDSGGFAAAARRIGAPKSTISKRVAALEEGLGARLIHRTSRSFLLTELGRDFYGHARAALIEAEAAEDVVRRRLAEPSGTVRITASVPTAQSQLAARLPALAEAHPKLLLQLHVTDRFVDLVHEGFDIAVRSHFAPLPDSGLIQRRLSAEAIILVAAPLYVARRGAPAASADLAAHDGLLVGGDAVVWRLTDAAGQAVAVSPRPRLIADESMVLMRAASAGLGIACLPESMVRAAIGQGALVRILPGCTAGTVTTTMLTTHRRGQLPAVRAVMDFLAA</sequence>
<dbReference type="InterPro" id="IPR058163">
    <property type="entry name" value="LysR-type_TF_proteobact-type"/>
</dbReference>
<evidence type="ECO:0000256" key="3">
    <source>
        <dbReference type="ARBA" id="ARBA00023125"/>
    </source>
</evidence>
<evidence type="ECO:0000256" key="2">
    <source>
        <dbReference type="ARBA" id="ARBA00023015"/>
    </source>
</evidence>
<gene>
    <name evidence="6" type="ORF">GXW71_10790</name>
</gene>
<dbReference type="Gene3D" id="3.40.190.290">
    <property type="match status" value="1"/>
</dbReference>
<dbReference type="PROSITE" id="PS50931">
    <property type="entry name" value="HTH_LYSR"/>
    <property type="match status" value="1"/>
</dbReference>